<dbReference type="HAMAP" id="MF_01865">
    <property type="entry name" value="MTTase_RimO"/>
    <property type="match status" value="1"/>
</dbReference>
<dbReference type="EMBL" id="MGDI01000029">
    <property type="protein sequence ID" value="OGL52888.1"/>
    <property type="molecule type" value="Genomic_DNA"/>
</dbReference>
<evidence type="ECO:0000259" key="9">
    <source>
        <dbReference type="PROSITE" id="PS50926"/>
    </source>
</evidence>
<dbReference type="EC" id="2.8.4.4" evidence="8"/>
<comment type="catalytic activity">
    <reaction evidence="8">
        <text>L-aspartate(89)-[ribosomal protein uS12]-hydrogen + (sulfur carrier)-SH + AH2 + 2 S-adenosyl-L-methionine = 3-methylsulfanyl-L-aspartate(89)-[ribosomal protein uS12]-hydrogen + (sulfur carrier)-H + 5'-deoxyadenosine + L-methionine + A + S-adenosyl-L-homocysteine + 2 H(+)</text>
        <dbReference type="Rhea" id="RHEA:37087"/>
        <dbReference type="Rhea" id="RHEA-COMP:10460"/>
        <dbReference type="Rhea" id="RHEA-COMP:10461"/>
        <dbReference type="Rhea" id="RHEA-COMP:14737"/>
        <dbReference type="Rhea" id="RHEA-COMP:14739"/>
        <dbReference type="ChEBI" id="CHEBI:13193"/>
        <dbReference type="ChEBI" id="CHEBI:15378"/>
        <dbReference type="ChEBI" id="CHEBI:17319"/>
        <dbReference type="ChEBI" id="CHEBI:17499"/>
        <dbReference type="ChEBI" id="CHEBI:29917"/>
        <dbReference type="ChEBI" id="CHEBI:29961"/>
        <dbReference type="ChEBI" id="CHEBI:57844"/>
        <dbReference type="ChEBI" id="CHEBI:57856"/>
        <dbReference type="ChEBI" id="CHEBI:59789"/>
        <dbReference type="ChEBI" id="CHEBI:64428"/>
        <dbReference type="ChEBI" id="CHEBI:73599"/>
        <dbReference type="EC" id="2.8.4.4"/>
    </reaction>
</comment>
<dbReference type="GO" id="GO:0046872">
    <property type="term" value="F:metal ion binding"/>
    <property type="evidence" value="ECO:0007669"/>
    <property type="project" value="UniProtKB-KW"/>
</dbReference>
<keyword evidence="12" id="KW-0687">Ribonucleoprotein</keyword>
<dbReference type="Gene3D" id="3.80.30.20">
    <property type="entry name" value="tm_1862 like domain"/>
    <property type="match status" value="1"/>
</dbReference>
<dbReference type="GO" id="GO:0103039">
    <property type="term" value="F:protein methylthiotransferase activity"/>
    <property type="evidence" value="ECO:0007669"/>
    <property type="project" value="UniProtKB-EC"/>
</dbReference>
<comment type="subcellular location">
    <subcellularLocation>
        <location evidence="8">Cytoplasm</location>
    </subcellularLocation>
</comment>
<dbReference type="FunFam" id="3.80.30.20:FF:000001">
    <property type="entry name" value="tRNA-2-methylthio-N(6)-dimethylallyladenosine synthase 2"/>
    <property type="match status" value="1"/>
</dbReference>
<comment type="cofactor">
    <cofactor evidence="8">
        <name>[4Fe-4S] cluster</name>
        <dbReference type="ChEBI" id="CHEBI:49883"/>
    </cofactor>
    <text evidence="8">Binds 2 [4Fe-4S] clusters. One cluster is coordinated with 3 cysteines and an exchangeable S-adenosyl-L-methionine.</text>
</comment>
<evidence type="ECO:0000313" key="12">
    <source>
        <dbReference type="EMBL" id="OGL52888.1"/>
    </source>
</evidence>
<dbReference type="PANTHER" id="PTHR43837:SF1">
    <property type="entry name" value="RIBOSOMAL PROTEIN US12 METHYLTHIOTRANSFERASE RIMO"/>
    <property type="match status" value="1"/>
</dbReference>
<dbReference type="GO" id="GO:0035599">
    <property type="term" value="F:aspartic acid methylthiotransferase activity"/>
    <property type="evidence" value="ECO:0007669"/>
    <property type="project" value="TreeGrafter"/>
</dbReference>
<proteinExistence type="inferred from homology"/>
<keyword evidence="12" id="KW-0689">Ribosomal protein</keyword>
<evidence type="ECO:0000256" key="4">
    <source>
        <dbReference type="ARBA" id="ARBA00022691"/>
    </source>
</evidence>
<comment type="caution">
    <text evidence="12">The sequence shown here is derived from an EMBL/GenBank/DDBJ whole genome shotgun (WGS) entry which is preliminary data.</text>
</comment>
<protein>
    <recommendedName>
        <fullName evidence="8">Ribosomal protein uS12 methylthiotransferase RimO</fullName>
        <shortName evidence="8">uS12 MTTase</shortName>
        <shortName evidence="8">uS12 methylthiotransferase</shortName>
        <ecNumber evidence="8">2.8.4.4</ecNumber>
    </recommendedName>
    <alternativeName>
        <fullName evidence="8">Ribosomal protein uS12 (aspartate-C(3))-methylthiotransferase</fullName>
    </alternativeName>
    <alternativeName>
        <fullName evidence="8">Ribosome maturation factor RimO</fullName>
    </alternativeName>
</protein>
<dbReference type="Pfam" id="PF00919">
    <property type="entry name" value="UPF0004"/>
    <property type="match status" value="1"/>
</dbReference>
<dbReference type="Proteomes" id="UP000178082">
    <property type="component" value="Unassembled WGS sequence"/>
</dbReference>
<keyword evidence="7 8" id="KW-0411">Iron-sulfur</keyword>
<dbReference type="GO" id="GO:0051539">
    <property type="term" value="F:4 iron, 4 sulfur cluster binding"/>
    <property type="evidence" value="ECO:0007669"/>
    <property type="project" value="UniProtKB-UniRule"/>
</dbReference>
<dbReference type="AlphaFoldDB" id="A0A1F7SI24"/>
<dbReference type="InterPro" id="IPR005840">
    <property type="entry name" value="Ribosomal_uS12_MeSTrfase_RimO"/>
</dbReference>
<dbReference type="STRING" id="1817883.A3G31_00575"/>
<keyword evidence="6 8" id="KW-0408">Iron</keyword>
<dbReference type="SFLD" id="SFLDS00029">
    <property type="entry name" value="Radical_SAM"/>
    <property type="match status" value="1"/>
</dbReference>
<dbReference type="InterPro" id="IPR058240">
    <property type="entry name" value="rSAM_sf"/>
</dbReference>
<feature type="binding site" evidence="8">
    <location>
        <position position="176"/>
    </location>
    <ligand>
        <name>[4Fe-4S] cluster</name>
        <dbReference type="ChEBI" id="CHEBI:49883"/>
        <label>2</label>
        <note>4Fe-4S-S-AdoMet</note>
    </ligand>
</feature>
<dbReference type="InterPro" id="IPR020612">
    <property type="entry name" value="Methylthiotransferase_CS"/>
</dbReference>
<dbReference type="NCBIfam" id="TIGR00089">
    <property type="entry name" value="MiaB/RimO family radical SAM methylthiotransferase"/>
    <property type="match status" value="1"/>
</dbReference>
<evidence type="ECO:0000256" key="5">
    <source>
        <dbReference type="ARBA" id="ARBA00022723"/>
    </source>
</evidence>
<dbReference type="NCBIfam" id="TIGR01125">
    <property type="entry name" value="30S ribosomal protein S12 methylthiotransferase RimO"/>
    <property type="match status" value="1"/>
</dbReference>
<feature type="domain" description="MTTase N-terminal" evidence="10">
    <location>
        <begin position="1"/>
        <end position="114"/>
    </location>
</feature>
<dbReference type="SMART" id="SM00729">
    <property type="entry name" value="Elp3"/>
    <property type="match status" value="1"/>
</dbReference>
<dbReference type="SFLD" id="SFLDG01061">
    <property type="entry name" value="methylthiotransferase"/>
    <property type="match status" value="1"/>
</dbReference>
<dbReference type="SFLD" id="SFLDG01082">
    <property type="entry name" value="B12-binding_domain_containing"/>
    <property type="match status" value="1"/>
</dbReference>
<organism evidence="12 13">
    <name type="scientific">Candidatus Schekmanbacteria bacterium RIFCSPLOWO2_12_FULL_38_15</name>
    <dbReference type="NCBI Taxonomy" id="1817883"/>
    <lineage>
        <taxon>Bacteria</taxon>
        <taxon>Candidatus Schekmaniibacteriota</taxon>
    </lineage>
</organism>
<evidence type="ECO:0000256" key="2">
    <source>
        <dbReference type="ARBA" id="ARBA00022490"/>
    </source>
</evidence>
<name>A0A1F7SI24_9BACT</name>
<dbReference type="PROSITE" id="PS51449">
    <property type="entry name" value="MTTASE_N"/>
    <property type="match status" value="1"/>
</dbReference>
<evidence type="ECO:0000256" key="1">
    <source>
        <dbReference type="ARBA" id="ARBA00022485"/>
    </source>
</evidence>
<keyword evidence="3 8" id="KW-0808">Transferase</keyword>
<evidence type="ECO:0000256" key="8">
    <source>
        <dbReference type="HAMAP-Rule" id="MF_01865"/>
    </source>
</evidence>
<evidence type="ECO:0000259" key="10">
    <source>
        <dbReference type="PROSITE" id="PS51449"/>
    </source>
</evidence>
<dbReference type="InterPro" id="IPR038135">
    <property type="entry name" value="Methylthiotransferase_N_sf"/>
</dbReference>
<feature type="binding site" evidence="8">
    <location>
        <position position="183"/>
    </location>
    <ligand>
        <name>[4Fe-4S] cluster</name>
        <dbReference type="ChEBI" id="CHEBI:49883"/>
        <label>2</label>
        <note>4Fe-4S-S-AdoMet</note>
    </ligand>
</feature>
<dbReference type="GO" id="GO:0005829">
    <property type="term" value="C:cytosol"/>
    <property type="evidence" value="ECO:0007669"/>
    <property type="project" value="TreeGrafter"/>
</dbReference>
<reference evidence="12 13" key="1">
    <citation type="journal article" date="2016" name="Nat. Commun.">
        <title>Thousands of microbial genomes shed light on interconnected biogeochemical processes in an aquifer system.</title>
        <authorList>
            <person name="Anantharaman K."/>
            <person name="Brown C.T."/>
            <person name="Hug L.A."/>
            <person name="Sharon I."/>
            <person name="Castelle C.J."/>
            <person name="Probst A.J."/>
            <person name="Thomas B.C."/>
            <person name="Singh A."/>
            <person name="Wilkins M.J."/>
            <person name="Karaoz U."/>
            <person name="Brodie E.L."/>
            <person name="Williams K.H."/>
            <person name="Hubbard S.S."/>
            <person name="Banfield J.F."/>
        </authorList>
    </citation>
    <scope>NUCLEOTIDE SEQUENCE [LARGE SCALE GENOMIC DNA]</scope>
</reference>
<dbReference type="CDD" id="cd01335">
    <property type="entry name" value="Radical_SAM"/>
    <property type="match status" value="1"/>
</dbReference>
<dbReference type="Gene3D" id="2.40.50.140">
    <property type="entry name" value="Nucleic acid-binding proteins"/>
    <property type="match status" value="1"/>
</dbReference>
<dbReference type="SUPFAM" id="SSF102114">
    <property type="entry name" value="Radical SAM enzymes"/>
    <property type="match status" value="1"/>
</dbReference>
<dbReference type="InterPro" id="IPR005839">
    <property type="entry name" value="Methylthiotransferase"/>
</dbReference>
<evidence type="ECO:0000259" key="11">
    <source>
        <dbReference type="PROSITE" id="PS51918"/>
    </source>
</evidence>
<dbReference type="InterPro" id="IPR006638">
    <property type="entry name" value="Elp3/MiaA/NifB-like_rSAM"/>
</dbReference>
<dbReference type="InterPro" id="IPR007197">
    <property type="entry name" value="rSAM"/>
</dbReference>
<dbReference type="PROSITE" id="PS50926">
    <property type="entry name" value="TRAM"/>
    <property type="match status" value="1"/>
</dbReference>
<keyword evidence="4 8" id="KW-0949">S-adenosyl-L-methionine</keyword>
<comment type="function">
    <text evidence="8">Catalyzes the methylthiolation of an aspartic acid residue of ribosomal protein uS12.</text>
</comment>
<dbReference type="InterPro" id="IPR013848">
    <property type="entry name" value="Methylthiotransferase_N"/>
</dbReference>
<dbReference type="GO" id="GO:0006400">
    <property type="term" value="P:tRNA modification"/>
    <property type="evidence" value="ECO:0007669"/>
    <property type="project" value="InterPro"/>
</dbReference>
<dbReference type="Gene3D" id="3.40.50.12160">
    <property type="entry name" value="Methylthiotransferase, N-terminal domain"/>
    <property type="match status" value="1"/>
</dbReference>
<accession>A0A1F7SI24</accession>
<dbReference type="PROSITE" id="PS51918">
    <property type="entry name" value="RADICAL_SAM"/>
    <property type="match status" value="1"/>
</dbReference>
<dbReference type="InterPro" id="IPR012340">
    <property type="entry name" value="NA-bd_OB-fold"/>
</dbReference>
<feature type="domain" description="Radical SAM core" evidence="11">
    <location>
        <begin position="162"/>
        <end position="392"/>
    </location>
</feature>
<feature type="binding site" evidence="8">
    <location>
        <position position="6"/>
    </location>
    <ligand>
        <name>[4Fe-4S] cluster</name>
        <dbReference type="ChEBI" id="CHEBI:49883"/>
        <label>1</label>
    </ligand>
</feature>
<dbReference type="InterPro" id="IPR023404">
    <property type="entry name" value="rSAM_horseshoe"/>
</dbReference>
<feature type="binding site" evidence="8">
    <location>
        <position position="42"/>
    </location>
    <ligand>
        <name>[4Fe-4S] cluster</name>
        <dbReference type="ChEBI" id="CHEBI:49883"/>
        <label>1</label>
    </ligand>
</feature>
<dbReference type="InterPro" id="IPR002792">
    <property type="entry name" value="TRAM_dom"/>
</dbReference>
<feature type="domain" description="TRAM" evidence="9">
    <location>
        <begin position="395"/>
        <end position="462"/>
    </location>
</feature>
<dbReference type="Pfam" id="PF18693">
    <property type="entry name" value="TRAM_2"/>
    <property type="match status" value="1"/>
</dbReference>
<evidence type="ECO:0000313" key="13">
    <source>
        <dbReference type="Proteomes" id="UP000178082"/>
    </source>
</evidence>
<evidence type="ECO:0000256" key="3">
    <source>
        <dbReference type="ARBA" id="ARBA00022679"/>
    </source>
</evidence>
<evidence type="ECO:0000256" key="6">
    <source>
        <dbReference type="ARBA" id="ARBA00023004"/>
    </source>
</evidence>
<dbReference type="Pfam" id="PF04055">
    <property type="entry name" value="Radical_SAM"/>
    <property type="match status" value="1"/>
</dbReference>
<sequence length="462" mass="52169">MISLGCPKNSVDSEIMLGLLEKEGFRLTTNKEEARIIIINTCSFIESAKSESIEAILEITELKKKNSPLKSIIVTGCLPQRYQDKLKKEIPEIDFMLGLNHVTDIVKICKKSIRRNSSIPPSPLLQRGVRGDLTNLQLFKNSSWNLKQKTGLYKSNLPRKLLTPKATAYVKITDGCDNWCSYCTIPSIRGSFRSRSIASIVDEAAILAENGVKEINLIGQDTTSYGRDFKKNISFINLLKKLIDVKGIEWIRILYTYPSEINPELISLIRSEKKICKYLDVPLQHIDNSILKNMRRRYTGRDIHCLIDKIRKSIPDISLRTSIITGFPGETDKQFKKLCSFIKEIGFDNLGAFSYSREEGTKAYALKNQIPEKVKIKRLKEIMRIQKNISFRKNKKLIGSCQKVLIEGYSQETDLLLAGRIQGQAPDVDGITYVNEGNPATGEISDILITNAIGYDLVGKVI</sequence>
<feature type="binding site" evidence="8">
    <location>
        <position position="77"/>
    </location>
    <ligand>
        <name>[4Fe-4S] cluster</name>
        <dbReference type="ChEBI" id="CHEBI:49883"/>
        <label>1</label>
    </ligand>
</feature>
<keyword evidence="1 8" id="KW-0004">4Fe-4S</keyword>
<comment type="similarity">
    <text evidence="8">Belongs to the methylthiotransferase family. RimO subfamily.</text>
</comment>
<evidence type="ECO:0000256" key="7">
    <source>
        <dbReference type="ARBA" id="ARBA00023014"/>
    </source>
</evidence>
<dbReference type="PANTHER" id="PTHR43837">
    <property type="entry name" value="RIBOSOMAL PROTEIN S12 METHYLTHIOTRANSFERASE RIMO"/>
    <property type="match status" value="1"/>
</dbReference>
<keyword evidence="5 8" id="KW-0479">Metal-binding</keyword>
<gene>
    <name evidence="8" type="primary">rimO</name>
    <name evidence="12" type="ORF">A3G31_00575</name>
</gene>
<dbReference type="GO" id="GO:0005840">
    <property type="term" value="C:ribosome"/>
    <property type="evidence" value="ECO:0007669"/>
    <property type="project" value="UniProtKB-KW"/>
</dbReference>
<keyword evidence="2 8" id="KW-0963">Cytoplasm</keyword>
<feature type="binding site" evidence="8">
    <location>
        <position position="180"/>
    </location>
    <ligand>
        <name>[4Fe-4S] cluster</name>
        <dbReference type="ChEBI" id="CHEBI:49883"/>
        <label>2</label>
        <note>4Fe-4S-S-AdoMet</note>
    </ligand>
</feature>
<dbReference type="PROSITE" id="PS01278">
    <property type="entry name" value="MTTASE_RADICAL"/>
    <property type="match status" value="1"/>
</dbReference>
<dbReference type="SFLD" id="SFLDF00274">
    <property type="entry name" value="ribosomal_protein_S12_methylth"/>
    <property type="match status" value="1"/>
</dbReference>